<comment type="caution">
    <text evidence="1">The sequence shown here is derived from an EMBL/GenBank/DDBJ whole genome shotgun (WGS) entry which is preliminary data.</text>
</comment>
<accession>A0ACB9LJ52</accession>
<organism evidence="1 2">
    <name type="scientific">Melastoma candidum</name>
    <dbReference type="NCBI Taxonomy" id="119954"/>
    <lineage>
        <taxon>Eukaryota</taxon>
        <taxon>Viridiplantae</taxon>
        <taxon>Streptophyta</taxon>
        <taxon>Embryophyta</taxon>
        <taxon>Tracheophyta</taxon>
        <taxon>Spermatophyta</taxon>
        <taxon>Magnoliopsida</taxon>
        <taxon>eudicotyledons</taxon>
        <taxon>Gunneridae</taxon>
        <taxon>Pentapetalae</taxon>
        <taxon>rosids</taxon>
        <taxon>malvids</taxon>
        <taxon>Myrtales</taxon>
        <taxon>Melastomataceae</taxon>
        <taxon>Melastomatoideae</taxon>
        <taxon>Melastomateae</taxon>
        <taxon>Melastoma</taxon>
    </lineage>
</organism>
<reference evidence="2" key="1">
    <citation type="journal article" date="2023" name="Front. Plant Sci.">
        <title>Chromosomal-level genome assembly of Melastoma candidum provides insights into trichome evolution.</title>
        <authorList>
            <person name="Zhong Y."/>
            <person name="Wu W."/>
            <person name="Sun C."/>
            <person name="Zou P."/>
            <person name="Liu Y."/>
            <person name="Dai S."/>
            <person name="Zhou R."/>
        </authorList>
    </citation>
    <scope>NUCLEOTIDE SEQUENCE [LARGE SCALE GENOMIC DNA]</scope>
</reference>
<evidence type="ECO:0000313" key="2">
    <source>
        <dbReference type="Proteomes" id="UP001057402"/>
    </source>
</evidence>
<dbReference type="EMBL" id="CM042890">
    <property type="protein sequence ID" value="KAI4310714.1"/>
    <property type="molecule type" value="Genomic_DNA"/>
</dbReference>
<gene>
    <name evidence="1" type="ORF">MLD38_035668</name>
</gene>
<name>A0ACB9LJ52_9MYRT</name>
<proteinExistence type="predicted"/>
<evidence type="ECO:0000313" key="1">
    <source>
        <dbReference type="EMBL" id="KAI4310714.1"/>
    </source>
</evidence>
<sequence length="490" mass="54121">MKRQEFHAAIRAFCLCVVYVNAVCGIGVNWGTIASHPIAPPIVVGMLKDNGINKVKLFDADPWTVTALAGSGIEVVVAVPNDMLHRMASDYGNAKEWVKENVTTHLHDGGVKIKYVAVGNEPFLASYNGSFLGDTFPALKNIQRALDEAGLGETVKATVPHNADVYESPSNQPSDGAFRSDIQKLMTDMVNFLDQHQSPFMVNIYPFLSLYANDHFPFEFSFCDQQGQPLTDGAVQYTNVFDANYDTLVWSLKKAGVPNLKIIVGEVGWPTDGNKNANIDLAKRFYDGFMAKMAKNEGTPLRPGSLDVYLFSLLDEDMKSIAPGMFERHWGIFRYDGKPKFPMDFTGEGQDKLPIGAKGVQYLPKQWCLLKKSVKNLTTVWPHVDYACSISDCSSMELKSSCGDLDSYGRVSYVFNMHFQMQDQDVEVCDFNGMAELVSENASTATCLFPVQIVSSANSIPFHCLPAALVLGILISHLMGRLIPELIHLV</sequence>
<keyword evidence="2" id="KW-1185">Reference proteome</keyword>
<protein>
    <submittedName>
        <fullName evidence="1">Uncharacterized protein</fullName>
    </submittedName>
</protein>
<dbReference type="Proteomes" id="UP001057402">
    <property type="component" value="Chromosome 11"/>
</dbReference>